<dbReference type="Pfam" id="PF00069">
    <property type="entry name" value="Pkinase"/>
    <property type="match status" value="3"/>
</dbReference>
<reference evidence="8 9" key="1">
    <citation type="submission" date="2020-04" db="EMBL/GenBank/DDBJ databases">
        <title>Perkinsus olseni comparative genomics.</title>
        <authorList>
            <person name="Bogema D.R."/>
        </authorList>
    </citation>
    <scope>NUCLEOTIDE SEQUENCE [LARGE SCALE GENOMIC DNA]</scope>
    <source>
        <strain evidence="8">00978-12</strain>
    </source>
</reference>
<evidence type="ECO:0000256" key="1">
    <source>
        <dbReference type="ARBA" id="ARBA00022527"/>
    </source>
</evidence>
<dbReference type="AlphaFoldDB" id="A0A7J6NP59"/>
<accession>A0A7J6NP59</accession>
<protein>
    <recommendedName>
        <fullName evidence="7">Protein kinase domain-containing protein</fullName>
    </recommendedName>
</protein>
<dbReference type="PROSITE" id="PS00108">
    <property type="entry name" value="PROTEIN_KINASE_ST"/>
    <property type="match status" value="1"/>
</dbReference>
<dbReference type="Gene3D" id="1.10.510.10">
    <property type="entry name" value="Transferase(Phosphotransferase) domain 1"/>
    <property type="match status" value="1"/>
</dbReference>
<dbReference type="PROSITE" id="PS00107">
    <property type="entry name" value="PROTEIN_KINASE_ATP"/>
    <property type="match status" value="1"/>
</dbReference>
<dbReference type="PROSITE" id="PS50011">
    <property type="entry name" value="PROTEIN_KINASE_DOM"/>
    <property type="match status" value="1"/>
</dbReference>
<dbReference type="InterPro" id="IPR017441">
    <property type="entry name" value="Protein_kinase_ATP_BS"/>
</dbReference>
<keyword evidence="5 6" id="KW-0067">ATP-binding</keyword>
<proteinExistence type="predicted"/>
<keyword evidence="3 6" id="KW-0547">Nucleotide-binding</keyword>
<dbReference type="InterPro" id="IPR029058">
    <property type="entry name" value="AB_hydrolase_fold"/>
</dbReference>
<evidence type="ECO:0000256" key="3">
    <source>
        <dbReference type="ARBA" id="ARBA00022741"/>
    </source>
</evidence>
<dbReference type="InterPro" id="IPR008271">
    <property type="entry name" value="Ser/Thr_kinase_AS"/>
</dbReference>
<sequence>MAHGKPPRVDWDIPNTYDIRQVIGAGSYGQVCEAYDKDHHRLVAIKKVEFVFDDLVDCKRTLREIAILNRLDHTSVIKIVDLVVPEDLVKFNDFYLVVDEGRDGIIGIVAKNLVKLVFMPFKRAVFELRIVHATYHKRLLVLEMADSDMKKLFRQPIFLTDLHAKTLLYNLLVGIKFLHSAGVYHRDLKPANCLVDQDCSVKICDFGLSRAVGMEKELKSMKQGASTIFEEGAEAANDQEGKQKKGRELKRQLTGHVVTRWYRPPELIFVEDMYDEAVDIWSAGCIFAELLGMLKEVVSFPSDRGPLFPGSTCFPLSPDHKHANDYKFHARGNKDQLNMIFNVIGTPSDEDVESFEEKDIQEYLRCFTKRPGIGIAEVFRAASADASDLLGKMLVFNHKKRSTVGECLEHGYFKEVRGVELVAKDQVFLPFELESTLDEKDMRQYFILEMQKFHPEIPSGGNAGPLTGPAVIYLHGNACDLGHVQFELQELARKIRGTVLGVEYPGYGVLNNGVDSPTAKGIQEAAEHAFEYLTKERSIPPSSIFIFGRSIGSGVAASLAYSLASVGTFIGGLVLQSPYLSIHDVVEDYFPPGKLIVSNEWEPSKCLSSTELASTPLLVIHGKCDEVINVRHGEELYALATTAKKRIVLPPRATHNQFDVYDDVIGCGLGKRQYKSAVNDEKPGRPQWSDHRTSAWHLVWLD</sequence>
<evidence type="ECO:0000313" key="8">
    <source>
        <dbReference type="EMBL" id="KAF4685456.1"/>
    </source>
</evidence>
<keyword evidence="1" id="KW-0723">Serine/threonine-protein kinase</keyword>
<dbReference type="FunFam" id="3.30.200.20:FF:000046">
    <property type="entry name" value="Mitogen-activated protein kinase"/>
    <property type="match status" value="1"/>
</dbReference>
<evidence type="ECO:0000256" key="4">
    <source>
        <dbReference type="ARBA" id="ARBA00022777"/>
    </source>
</evidence>
<comment type="caution">
    <text evidence="8">The sequence shown here is derived from an EMBL/GenBank/DDBJ whole genome shotgun (WGS) entry which is preliminary data.</text>
</comment>
<dbReference type="SUPFAM" id="SSF53474">
    <property type="entry name" value="alpha/beta-Hydrolases"/>
    <property type="match status" value="1"/>
</dbReference>
<evidence type="ECO:0000256" key="5">
    <source>
        <dbReference type="ARBA" id="ARBA00022840"/>
    </source>
</evidence>
<feature type="binding site" evidence="6">
    <location>
        <position position="47"/>
    </location>
    <ligand>
        <name>ATP</name>
        <dbReference type="ChEBI" id="CHEBI:30616"/>
    </ligand>
</feature>
<organism evidence="8 9">
    <name type="scientific">Perkinsus olseni</name>
    <name type="common">Perkinsus atlanticus</name>
    <dbReference type="NCBI Taxonomy" id="32597"/>
    <lineage>
        <taxon>Eukaryota</taxon>
        <taxon>Sar</taxon>
        <taxon>Alveolata</taxon>
        <taxon>Perkinsozoa</taxon>
        <taxon>Perkinsea</taxon>
        <taxon>Perkinsida</taxon>
        <taxon>Perkinsidae</taxon>
        <taxon>Perkinsus</taxon>
    </lineage>
</organism>
<dbReference type="SMART" id="SM00220">
    <property type="entry name" value="S_TKc"/>
    <property type="match status" value="1"/>
</dbReference>
<dbReference type="OrthoDB" id="192887at2759"/>
<keyword evidence="2" id="KW-0808">Transferase</keyword>
<evidence type="ECO:0000256" key="6">
    <source>
        <dbReference type="PROSITE-ProRule" id="PRU10141"/>
    </source>
</evidence>
<dbReference type="Gene3D" id="3.30.200.20">
    <property type="entry name" value="Phosphorylase Kinase, domain 1"/>
    <property type="match status" value="1"/>
</dbReference>
<dbReference type="Proteomes" id="UP000541610">
    <property type="component" value="Unassembled WGS sequence"/>
</dbReference>
<dbReference type="InterPro" id="IPR011009">
    <property type="entry name" value="Kinase-like_dom_sf"/>
</dbReference>
<feature type="domain" description="Protein kinase" evidence="7">
    <location>
        <begin position="17"/>
        <end position="413"/>
    </location>
</feature>
<name>A0A7J6NP59_PEROL</name>
<evidence type="ECO:0000313" key="9">
    <source>
        <dbReference type="Proteomes" id="UP000541610"/>
    </source>
</evidence>
<dbReference type="SUPFAM" id="SSF56112">
    <property type="entry name" value="Protein kinase-like (PK-like)"/>
    <property type="match status" value="1"/>
</dbReference>
<dbReference type="CDD" id="cd07834">
    <property type="entry name" value="STKc_MAPK"/>
    <property type="match status" value="1"/>
</dbReference>
<dbReference type="PANTHER" id="PTHR24055">
    <property type="entry name" value="MITOGEN-ACTIVATED PROTEIN KINASE"/>
    <property type="match status" value="1"/>
</dbReference>
<gene>
    <name evidence="8" type="ORF">FOZ60_006524</name>
</gene>
<dbReference type="EMBL" id="JABANP010000262">
    <property type="protein sequence ID" value="KAF4685456.1"/>
    <property type="molecule type" value="Genomic_DNA"/>
</dbReference>
<keyword evidence="4" id="KW-0418">Kinase</keyword>
<dbReference type="InterPro" id="IPR050117">
    <property type="entry name" value="MAPK"/>
</dbReference>
<dbReference type="GO" id="GO:0005524">
    <property type="term" value="F:ATP binding"/>
    <property type="evidence" value="ECO:0007669"/>
    <property type="project" value="UniProtKB-UniRule"/>
</dbReference>
<evidence type="ECO:0000256" key="2">
    <source>
        <dbReference type="ARBA" id="ARBA00022679"/>
    </source>
</evidence>
<dbReference type="InterPro" id="IPR000719">
    <property type="entry name" value="Prot_kinase_dom"/>
</dbReference>
<dbReference type="GO" id="GO:0004674">
    <property type="term" value="F:protein serine/threonine kinase activity"/>
    <property type="evidence" value="ECO:0007669"/>
    <property type="project" value="UniProtKB-KW"/>
</dbReference>
<evidence type="ECO:0000259" key="7">
    <source>
        <dbReference type="PROSITE" id="PS50011"/>
    </source>
</evidence>
<dbReference type="Gene3D" id="3.40.50.1820">
    <property type="entry name" value="alpha/beta hydrolase"/>
    <property type="match status" value="1"/>
</dbReference>